<evidence type="ECO:0000256" key="1">
    <source>
        <dbReference type="SAM" id="MobiDB-lite"/>
    </source>
</evidence>
<comment type="caution">
    <text evidence="3">The sequence shown here is derived from an EMBL/GenBank/DDBJ whole genome shotgun (WGS) entry which is preliminary data.</text>
</comment>
<feature type="region of interest" description="Disordered" evidence="1">
    <location>
        <begin position="283"/>
        <end position="338"/>
    </location>
</feature>
<dbReference type="EMBL" id="BMSC01000003">
    <property type="protein sequence ID" value="GGU62669.1"/>
    <property type="molecule type" value="Genomic_DNA"/>
</dbReference>
<dbReference type="Gene3D" id="3.30.70.1230">
    <property type="entry name" value="Nucleotide cyclase"/>
    <property type="match status" value="1"/>
</dbReference>
<reference evidence="3" key="3">
    <citation type="submission" date="2020-09" db="EMBL/GenBank/DDBJ databases">
        <authorList>
            <person name="Sun Q."/>
            <person name="Ohkuma M."/>
        </authorList>
    </citation>
    <scope>NUCLEOTIDE SEQUENCE</scope>
    <source>
        <strain evidence="3">JCM 4136</strain>
    </source>
</reference>
<evidence type="ECO:0008006" key="6">
    <source>
        <dbReference type="Google" id="ProtNLM"/>
    </source>
</evidence>
<feature type="compositionally biased region" description="Low complexity" evidence="1">
    <location>
        <begin position="234"/>
        <end position="246"/>
    </location>
</feature>
<sequence>MNDPVNRTMLLVDIERFSDRDDVEQAFLRRMLYDVVDRTMERAGIDETLRLRADQGDSVMEFIDPNVSVPQLLRSVVSELPAQLRAVNRMASSAAQMRLRAVVATGFIALDERGIWVGSDLNHACRLLDADLLRAALRERPGDVALCVSQSVYAGIVRHDHPGIPAEEFHEAILATKNGPLPAWLLGPVPAPGQAAAVPGAAAGAARTPVPDASGERPGPAGGAQAGPSGGGPACAPAPVAAPAAQPPAGVHFTGGAPVFGGSFVMGDQHGVSGGRVVGDVVMGGAGGLPRSARTSGGPAPEQDGPAPEQTGTGPDTAGPRARRSPGASGDAGEGAPR</sequence>
<reference evidence="3" key="1">
    <citation type="journal article" date="2014" name="Int. J. Syst. Evol. Microbiol.">
        <title>Complete genome sequence of Corynebacterium casei LMG S-19264T (=DSM 44701T), isolated from a smear-ripened cheese.</title>
        <authorList>
            <consortium name="US DOE Joint Genome Institute (JGI-PGF)"/>
            <person name="Walter F."/>
            <person name="Albersmeier A."/>
            <person name="Kalinowski J."/>
            <person name="Ruckert C."/>
        </authorList>
    </citation>
    <scope>NUCLEOTIDE SEQUENCE</scope>
    <source>
        <strain evidence="3">JCM 4136</strain>
    </source>
</reference>
<protein>
    <recommendedName>
        <fullName evidence="6">Guanylate cyclase domain-containing protein</fullName>
    </recommendedName>
</protein>
<evidence type="ECO:0000313" key="4">
    <source>
        <dbReference type="Proteomes" id="UP000480804"/>
    </source>
</evidence>
<evidence type="ECO:0000313" key="3">
    <source>
        <dbReference type="EMBL" id="GGU62669.1"/>
    </source>
</evidence>
<feature type="region of interest" description="Disordered" evidence="1">
    <location>
        <begin position="200"/>
        <end position="246"/>
    </location>
</feature>
<dbReference type="EMBL" id="BLLO01000030">
    <property type="protein sequence ID" value="GFH80652.1"/>
    <property type="molecule type" value="Genomic_DNA"/>
</dbReference>
<keyword evidence="4" id="KW-1185">Reference proteome</keyword>
<dbReference type="Proteomes" id="UP000480804">
    <property type="component" value="Unassembled WGS sequence"/>
</dbReference>
<dbReference type="Proteomes" id="UP000660975">
    <property type="component" value="Unassembled WGS sequence"/>
</dbReference>
<dbReference type="RefSeq" id="WP_229842264.1">
    <property type="nucleotide sequence ID" value="NZ_BLLO01000030.1"/>
</dbReference>
<proteinExistence type="predicted"/>
<name>A0A8H9LLV4_9ACTN</name>
<feature type="compositionally biased region" description="Low complexity" evidence="1">
    <location>
        <begin position="200"/>
        <end position="213"/>
    </location>
</feature>
<dbReference type="AlphaFoldDB" id="A0A8H9LLV4"/>
<gene>
    <name evidence="3" type="ORF">GCM10010227_15070</name>
    <name evidence="2" type="ORF">Sgou_53220</name>
</gene>
<dbReference type="InterPro" id="IPR029787">
    <property type="entry name" value="Nucleotide_cyclase"/>
</dbReference>
<evidence type="ECO:0000313" key="2">
    <source>
        <dbReference type="EMBL" id="GFH80652.1"/>
    </source>
</evidence>
<evidence type="ECO:0000313" key="5">
    <source>
        <dbReference type="Proteomes" id="UP000660975"/>
    </source>
</evidence>
<reference evidence="2 4" key="2">
    <citation type="submission" date="2020-02" db="EMBL/GenBank/DDBJ databases">
        <title>Whole genome shotgun sequence of Streptomyces gougerotii NBRC 13043.</title>
        <authorList>
            <person name="Ichikawa N."/>
            <person name="Komaki H."/>
            <person name="Tamura T."/>
        </authorList>
    </citation>
    <scope>NUCLEOTIDE SEQUENCE [LARGE SCALE GENOMIC DNA]</scope>
    <source>
        <strain evidence="2 4">NBRC 13043</strain>
    </source>
</reference>
<organism evidence="3 5">
    <name type="scientific">Streptomyces gougerotii</name>
    <dbReference type="NCBI Taxonomy" id="53448"/>
    <lineage>
        <taxon>Bacteria</taxon>
        <taxon>Bacillati</taxon>
        <taxon>Actinomycetota</taxon>
        <taxon>Actinomycetes</taxon>
        <taxon>Kitasatosporales</taxon>
        <taxon>Streptomycetaceae</taxon>
        <taxon>Streptomyces</taxon>
        <taxon>Streptomyces diastaticus group</taxon>
    </lineage>
</organism>
<feature type="compositionally biased region" description="Gly residues" evidence="1">
    <location>
        <begin position="220"/>
        <end position="233"/>
    </location>
</feature>
<accession>A0A8H9LLV4</accession>